<dbReference type="GO" id="GO:0005506">
    <property type="term" value="F:iron ion binding"/>
    <property type="evidence" value="ECO:0007669"/>
    <property type="project" value="UniProtKB-ARBA"/>
</dbReference>
<dbReference type="GO" id="GO:0016706">
    <property type="term" value="F:2-oxoglutarate-dependent dioxygenase activity"/>
    <property type="evidence" value="ECO:0007669"/>
    <property type="project" value="UniProtKB-ARBA"/>
</dbReference>
<reference evidence="2" key="1">
    <citation type="submission" date="2020-10" db="EMBL/GenBank/DDBJ databases">
        <title>Taxonomic study of unclassified bacteria belonging to the class Ktedonobacteria.</title>
        <authorList>
            <person name="Yabe S."/>
            <person name="Wang C.M."/>
            <person name="Zheng Y."/>
            <person name="Sakai Y."/>
            <person name="Cavaletti L."/>
            <person name="Monciardini P."/>
            <person name="Donadio S."/>
        </authorList>
    </citation>
    <scope>NUCLEOTIDE SEQUENCE</scope>
    <source>
        <strain evidence="2">ID150040</strain>
    </source>
</reference>
<evidence type="ECO:0000256" key="1">
    <source>
        <dbReference type="SAM" id="MobiDB-lite"/>
    </source>
</evidence>
<accession>A0A8J3IEB2</accession>
<organism evidence="2 3">
    <name type="scientific">Reticulibacter mediterranei</name>
    <dbReference type="NCBI Taxonomy" id="2778369"/>
    <lineage>
        <taxon>Bacteria</taxon>
        <taxon>Bacillati</taxon>
        <taxon>Chloroflexota</taxon>
        <taxon>Ktedonobacteria</taxon>
        <taxon>Ktedonobacterales</taxon>
        <taxon>Reticulibacteraceae</taxon>
        <taxon>Reticulibacter</taxon>
    </lineage>
</organism>
<dbReference type="AlphaFoldDB" id="A0A8J3IEB2"/>
<name>A0A8J3IEB2_9CHLR</name>
<sequence>MTTHSTEQNPQTPLPDHFERTPYHLTEEQIRFFDENGYLVLRKMIPQELLQRLQEAGDTWIEDGLHAAEDDLHYRDYVFAQRTNGRVMFRVNYLHNKRQAASLELLGCPQVLAVAESLCGPNFVPTYESMVFKQEGDGEAIPWHQDAVHPRRYRLFNFDLYLDHSRADAGALRVLPGSQRLRQDICALNQAWGWNHPDVQIVEMEPGDVLLHDVMIVHGSEQVEGKDLRRTIYYEFRAAEEVLEDGPWDREWIDRRLRLMPVGLRHYHEAFPNKDQFQWNVTSEFRPRISADEEHELKVAHVVHMQSSFCSSIPEGNA</sequence>
<feature type="compositionally biased region" description="Polar residues" evidence="1">
    <location>
        <begin position="1"/>
        <end position="11"/>
    </location>
</feature>
<evidence type="ECO:0000313" key="3">
    <source>
        <dbReference type="Proteomes" id="UP000597444"/>
    </source>
</evidence>
<evidence type="ECO:0000313" key="2">
    <source>
        <dbReference type="EMBL" id="GHO90905.1"/>
    </source>
</evidence>
<comment type="caution">
    <text evidence="2">The sequence shown here is derived from an EMBL/GenBank/DDBJ whole genome shotgun (WGS) entry which is preliminary data.</text>
</comment>
<dbReference type="EMBL" id="BNJK01000001">
    <property type="protein sequence ID" value="GHO90905.1"/>
    <property type="molecule type" value="Genomic_DNA"/>
</dbReference>
<dbReference type="PANTHER" id="PTHR20883:SF48">
    <property type="entry name" value="ECTOINE DIOXYGENASE"/>
    <property type="match status" value="1"/>
</dbReference>
<dbReference type="InterPro" id="IPR008775">
    <property type="entry name" value="Phytyl_CoA_dOase-like"/>
</dbReference>
<proteinExistence type="predicted"/>
<dbReference type="Gene3D" id="2.60.120.620">
    <property type="entry name" value="q2cbj1_9rhob like domain"/>
    <property type="match status" value="1"/>
</dbReference>
<dbReference type="Proteomes" id="UP000597444">
    <property type="component" value="Unassembled WGS sequence"/>
</dbReference>
<protein>
    <recommendedName>
        <fullName evidence="4">Phytanoyl-CoA dioxygenase</fullName>
    </recommendedName>
</protein>
<dbReference type="SUPFAM" id="SSF51197">
    <property type="entry name" value="Clavaminate synthase-like"/>
    <property type="match status" value="1"/>
</dbReference>
<dbReference type="PANTHER" id="PTHR20883">
    <property type="entry name" value="PHYTANOYL-COA DIOXYGENASE DOMAIN CONTAINING 1"/>
    <property type="match status" value="1"/>
</dbReference>
<gene>
    <name evidence="2" type="ORF">KSF_009530</name>
</gene>
<dbReference type="Pfam" id="PF05721">
    <property type="entry name" value="PhyH"/>
    <property type="match status" value="1"/>
</dbReference>
<evidence type="ECO:0008006" key="4">
    <source>
        <dbReference type="Google" id="ProtNLM"/>
    </source>
</evidence>
<feature type="region of interest" description="Disordered" evidence="1">
    <location>
        <begin position="1"/>
        <end position="20"/>
    </location>
</feature>
<dbReference type="RefSeq" id="WP_220201838.1">
    <property type="nucleotide sequence ID" value="NZ_BNJK01000001.1"/>
</dbReference>
<keyword evidence="3" id="KW-1185">Reference proteome</keyword>